<dbReference type="AlphaFoldDB" id="A0AA94JCF4"/>
<dbReference type="NCBIfam" id="NF046062">
    <property type="entry name" value="citrull_CtlX"/>
    <property type="match status" value="1"/>
</dbReference>
<evidence type="ECO:0000313" key="2">
    <source>
        <dbReference type="Proteomes" id="UP000286680"/>
    </source>
</evidence>
<keyword evidence="2" id="KW-1185">Reference proteome</keyword>
<dbReference type="Gene3D" id="3.75.10.10">
    <property type="entry name" value="L-arginine/glycine Amidinotransferase, Chain A"/>
    <property type="match status" value="1"/>
</dbReference>
<dbReference type="SUPFAM" id="SSF55909">
    <property type="entry name" value="Pentein"/>
    <property type="match status" value="1"/>
</dbReference>
<dbReference type="PIRSF" id="PIRSF028188">
    <property type="entry name" value="Amdntrnsf_FN0238"/>
    <property type="match status" value="1"/>
</dbReference>
<organism evidence="1 2">
    <name type="scientific">Idiomarina aquatica</name>
    <dbReference type="NCBI Taxonomy" id="1327752"/>
    <lineage>
        <taxon>Bacteria</taxon>
        <taxon>Pseudomonadati</taxon>
        <taxon>Pseudomonadota</taxon>
        <taxon>Gammaproteobacteria</taxon>
        <taxon>Alteromonadales</taxon>
        <taxon>Idiomarinaceae</taxon>
        <taxon>Idiomarina</taxon>
    </lineage>
</organism>
<proteinExistence type="predicted"/>
<accession>A0AA94JCF4</accession>
<dbReference type="EMBL" id="PIPS01000004">
    <property type="protein sequence ID" value="RUO40437.1"/>
    <property type="molecule type" value="Genomic_DNA"/>
</dbReference>
<dbReference type="PANTHER" id="PTHR43224">
    <property type="entry name" value="AMIDINOTRANSFERASE"/>
    <property type="match status" value="1"/>
</dbReference>
<gene>
    <name evidence="1" type="ORF">CWE23_12320</name>
</gene>
<dbReference type="Proteomes" id="UP000286680">
    <property type="component" value="Unassembled WGS sequence"/>
</dbReference>
<name>A0AA94JCF4_9GAMM</name>
<sequence>MVRPHHFRSNPETLADNTFQSVSQANDVAQKAYDEVTDVANTLREQGITVHLFEDETTYTPDSVFPNNWFSTHASGELVLYPMFSNNRRKERRADIIEFLQSRYKYSTTLDLSGLEQKEQFLEGTGAIVFDHQAKLAYAARSKRMHEAALNSLCERLGYQPVVFDASNSAGTPVYHTNVIMAVGTEFVMVALDMIEEKARQRVITAIQHSGKALIELSETQIAQFAGNTLELDAKNGKLLALSTTAVEALTNEQKIHLAQWVKLVPMPVPTIELGGGSIRCMLAQVFKPA</sequence>
<dbReference type="Pfam" id="PF19420">
    <property type="entry name" value="DDAH_eukar"/>
    <property type="match status" value="1"/>
</dbReference>
<reference evidence="2" key="1">
    <citation type="journal article" date="2018" name="Front. Microbiol.">
        <title>Genome-Based Analysis Reveals the Taxonomy and Diversity of the Family Idiomarinaceae.</title>
        <authorList>
            <person name="Liu Y."/>
            <person name="Lai Q."/>
            <person name="Shao Z."/>
        </authorList>
    </citation>
    <scope>NUCLEOTIDE SEQUENCE [LARGE SCALE GENOMIC DNA]</scope>
    <source>
        <strain evidence="2">SN-14</strain>
    </source>
</reference>
<evidence type="ECO:0000313" key="1">
    <source>
        <dbReference type="EMBL" id="RUO40437.1"/>
    </source>
</evidence>
<dbReference type="InterPro" id="IPR014541">
    <property type="entry name" value="Amdntrnsf_FN0238"/>
</dbReference>
<comment type="caution">
    <text evidence="1">The sequence shown here is derived from an EMBL/GenBank/DDBJ whole genome shotgun (WGS) entry which is preliminary data.</text>
</comment>
<protein>
    <submittedName>
        <fullName evidence="1">Amidinotransferase</fullName>
    </submittedName>
</protein>
<dbReference type="PANTHER" id="PTHR43224:SF1">
    <property type="entry name" value="AMIDINOTRANSFERASE"/>
    <property type="match status" value="1"/>
</dbReference>